<protein>
    <submittedName>
        <fullName evidence="2">Uncharacterized protein DUF4440</fullName>
    </submittedName>
</protein>
<dbReference type="AlphaFoldDB" id="A0A4R6KI97"/>
<proteinExistence type="predicted"/>
<comment type="caution">
    <text evidence="2">The sequence shown here is derived from an EMBL/GenBank/DDBJ whole genome shotgun (WGS) entry which is preliminary data.</text>
</comment>
<evidence type="ECO:0000313" key="3">
    <source>
        <dbReference type="Proteomes" id="UP000295388"/>
    </source>
</evidence>
<dbReference type="SUPFAM" id="SSF54427">
    <property type="entry name" value="NTF2-like"/>
    <property type="match status" value="1"/>
</dbReference>
<dbReference type="Gene3D" id="3.10.450.50">
    <property type="match status" value="1"/>
</dbReference>
<feature type="domain" description="DUF4440" evidence="1">
    <location>
        <begin position="7"/>
        <end position="112"/>
    </location>
</feature>
<name>A0A4R6KI97_9ACTN</name>
<dbReference type="EMBL" id="SNWQ01000005">
    <property type="protein sequence ID" value="TDO49992.1"/>
    <property type="molecule type" value="Genomic_DNA"/>
</dbReference>
<gene>
    <name evidence="2" type="ORF">EV643_105222</name>
</gene>
<dbReference type="Proteomes" id="UP000295388">
    <property type="component" value="Unassembled WGS sequence"/>
</dbReference>
<dbReference type="InterPro" id="IPR032710">
    <property type="entry name" value="NTF2-like_dom_sf"/>
</dbReference>
<evidence type="ECO:0000313" key="2">
    <source>
        <dbReference type="EMBL" id="TDO49992.1"/>
    </source>
</evidence>
<dbReference type="RefSeq" id="WP_133800260.1">
    <property type="nucleotide sequence ID" value="NZ_SNWQ01000005.1"/>
</dbReference>
<keyword evidence="3" id="KW-1185">Reference proteome</keyword>
<accession>A0A4R6KI97</accession>
<reference evidence="2 3" key="1">
    <citation type="submission" date="2019-03" db="EMBL/GenBank/DDBJ databases">
        <title>Genomic Encyclopedia of Type Strains, Phase III (KMG-III): the genomes of soil and plant-associated and newly described type strains.</title>
        <authorList>
            <person name="Whitman W."/>
        </authorList>
    </citation>
    <scope>NUCLEOTIDE SEQUENCE [LARGE SCALE GENOMIC DNA]</scope>
    <source>
        <strain evidence="2 3">VKM Ac-2527</strain>
    </source>
</reference>
<organism evidence="2 3">
    <name type="scientific">Kribbella caucasensis</name>
    <dbReference type="NCBI Taxonomy" id="2512215"/>
    <lineage>
        <taxon>Bacteria</taxon>
        <taxon>Bacillati</taxon>
        <taxon>Actinomycetota</taxon>
        <taxon>Actinomycetes</taxon>
        <taxon>Propionibacteriales</taxon>
        <taxon>Kribbellaceae</taxon>
        <taxon>Kribbella</taxon>
    </lineage>
</organism>
<dbReference type="InterPro" id="IPR027843">
    <property type="entry name" value="DUF4440"/>
</dbReference>
<sequence>MTITETLLELEERMWQANREGDAAFWAQYLRDDAFGVSKYGTLDKAQAVSLAAANENPYLKTELSEQRVIQLDDDNAIVTYRVDVTALVQGNEMQLPAYASTVWNRSGGEWRAVFFQHTAL</sequence>
<evidence type="ECO:0000259" key="1">
    <source>
        <dbReference type="Pfam" id="PF14534"/>
    </source>
</evidence>
<dbReference type="Pfam" id="PF14534">
    <property type="entry name" value="DUF4440"/>
    <property type="match status" value="1"/>
</dbReference>
<dbReference type="OrthoDB" id="582586at2"/>